<dbReference type="Proteomes" id="UP000180036">
    <property type="component" value="Unassembled WGS sequence"/>
</dbReference>
<dbReference type="EMBL" id="MOEA01000002">
    <property type="protein sequence ID" value="OIK21119.1"/>
    <property type="molecule type" value="Genomic_DNA"/>
</dbReference>
<reference evidence="2 3" key="1">
    <citation type="submission" date="2016-10" db="EMBL/GenBank/DDBJ databases">
        <authorList>
            <person name="Marach S."/>
            <person name="Prathuangwong S."/>
            <person name="Takikawa Y."/>
            <person name="Dohra H."/>
        </authorList>
    </citation>
    <scope>NUCLEOTIDE SEQUENCE [LARGE SCALE GENOMIC DNA]</scope>
    <source>
        <strain evidence="2 3">K2</strain>
    </source>
</reference>
<evidence type="ECO:0000259" key="1">
    <source>
        <dbReference type="Pfam" id="PF10592"/>
    </source>
</evidence>
<comment type="caution">
    <text evidence="2">The sequence shown here is derived from an EMBL/GenBank/DDBJ whole genome shotgun (WGS) entry which is preliminary data.</text>
</comment>
<protein>
    <recommendedName>
        <fullName evidence="1">Abortive phage infection protein C-terminal domain-containing protein</fullName>
    </recommendedName>
</protein>
<dbReference type="RefSeq" id="WP_071347290.1">
    <property type="nucleotide sequence ID" value="NZ_MOEA01000002.1"/>
</dbReference>
<dbReference type="AlphaFoldDB" id="A0AAP7N8G9"/>
<accession>A0AAP7N8G9</accession>
<dbReference type="InterPro" id="IPR018891">
    <property type="entry name" value="AIPR_C"/>
</dbReference>
<feature type="domain" description="Abortive phage infection protein C-terminal" evidence="1">
    <location>
        <begin position="243"/>
        <end position="421"/>
    </location>
</feature>
<proteinExistence type="predicted"/>
<evidence type="ECO:0000313" key="3">
    <source>
        <dbReference type="Proteomes" id="UP000180036"/>
    </source>
</evidence>
<sequence length="725" mass="84222">MGLLEMSQIKSRITEEYDGLLDLSDAIVRGEPTESNEFLSRALAAYSINVMYTEIDNSIVANSITDGSKDNGIDLIYYNKEKNELCLVQSKYNHKGNSEPAIGDIHSFIVGVKDLINTKFDKFNQKVNDRRDEIVSILEKSKLKFKIILVYTATNLSQDARREFNDLLEELNDFRDVAELEIINQKRLYASLHNKKNSRNIDIDIDLKDWGRYEGEMEAVYGQVSALQIADWWESYGNSLYDYNLRKVLGNTQINDEIRNTIETEPELFWYYNNGITIVCEELDKKRKGNTKELGTFECKGISVVNGAQTVGVIGKYAQTIPTSVREDGKGNLDNVYVPLRIISITSVDDEEQEYLNEAFASAVTTKNNRQNEIKERDFVSLDSYQKKIERDLALIGIKYHLMRSEEEETTETSFGVREATRAVSFAKDIEATILVKRELGSIFADIDSPVYKKLFNDSVTSYYIWNCVRIERIIADKLELKKAESPVGERLAILLYGKEIVSKLVFDYLGKELIPKDSTDLSRLSQSVNFEEIIEQILNRMVLKVRDVDKTPSNIFKNKRLMRDIYEDVKIHILQQEVKEDGAFPEVEQFQVENVEGLSRVERLQLSSFMDKIKDDNQAVELFRRWLEEIYDSEQHYIGYKTNIHFYRKDESSFATEKFIFRLAYYTKLIISLEFNVYGSKYRSTLMDNENFVKWAQNMVDDKQRIIIDSMEKVEQFMQIKDYI</sequence>
<organism evidence="2 3">
    <name type="scientific">Bacillus amyloliquefaciens</name>
    <name type="common">Bacillus velezensis</name>
    <dbReference type="NCBI Taxonomy" id="1390"/>
    <lineage>
        <taxon>Bacteria</taxon>
        <taxon>Bacillati</taxon>
        <taxon>Bacillota</taxon>
        <taxon>Bacilli</taxon>
        <taxon>Bacillales</taxon>
        <taxon>Bacillaceae</taxon>
        <taxon>Bacillus</taxon>
        <taxon>Bacillus amyloliquefaciens group</taxon>
    </lineage>
</organism>
<name>A0AAP7N8G9_BACAM</name>
<dbReference type="Pfam" id="PF10592">
    <property type="entry name" value="AIPR"/>
    <property type="match status" value="1"/>
</dbReference>
<gene>
    <name evidence="2" type="ORF">BKP66_05970</name>
</gene>
<evidence type="ECO:0000313" key="2">
    <source>
        <dbReference type="EMBL" id="OIK21119.1"/>
    </source>
</evidence>